<proteinExistence type="predicted"/>
<keyword evidence="2" id="KW-1185">Reference proteome</keyword>
<comment type="caution">
    <text evidence="1">The sequence shown here is derived from an EMBL/GenBank/DDBJ whole genome shotgun (WGS) entry which is preliminary data.</text>
</comment>
<dbReference type="InterPro" id="IPR027417">
    <property type="entry name" value="P-loop_NTPase"/>
</dbReference>
<accession>A0A2G1W5S6</accession>
<organism evidence="1 2">
    <name type="scientific">Rhodopirellula bahusiensis</name>
    <dbReference type="NCBI Taxonomy" id="2014065"/>
    <lineage>
        <taxon>Bacteria</taxon>
        <taxon>Pseudomonadati</taxon>
        <taxon>Planctomycetota</taxon>
        <taxon>Planctomycetia</taxon>
        <taxon>Pirellulales</taxon>
        <taxon>Pirellulaceae</taxon>
        <taxon>Rhodopirellula</taxon>
    </lineage>
</organism>
<sequence length="164" mass="18934">MIDCDTVTPGELRQLSRDSSIEDPKTIVYLDEIDALVRREAFNEIKNACDQSPASWIGTAVSLKPKKVKGRRQPIVHWPPEMNRRFSRRIGTVLPNEVNLQAWIHERCREWEINLENEQVVLDMVRRSKSRVRHVLEMLAIGASNPGRTLTDSDIRSFNFVNPD</sequence>
<reference evidence="1 2" key="1">
    <citation type="submission" date="2017-06" db="EMBL/GenBank/DDBJ databases">
        <title>Description of Rhodopirellula bahusiensis sp. nov.</title>
        <authorList>
            <person name="Kizina J."/>
            <person name="Harder J."/>
        </authorList>
    </citation>
    <scope>NUCLEOTIDE SEQUENCE [LARGE SCALE GENOMIC DNA]</scope>
    <source>
        <strain evidence="1 2">SWK21</strain>
    </source>
</reference>
<evidence type="ECO:0008006" key="3">
    <source>
        <dbReference type="Google" id="ProtNLM"/>
    </source>
</evidence>
<gene>
    <name evidence="1" type="ORF">CEE69_15195</name>
</gene>
<dbReference type="AlphaFoldDB" id="A0A2G1W5S6"/>
<evidence type="ECO:0000313" key="2">
    <source>
        <dbReference type="Proteomes" id="UP000225740"/>
    </source>
</evidence>
<evidence type="ECO:0000313" key="1">
    <source>
        <dbReference type="EMBL" id="PHQ34361.1"/>
    </source>
</evidence>
<dbReference type="Proteomes" id="UP000225740">
    <property type="component" value="Unassembled WGS sequence"/>
</dbReference>
<dbReference type="SUPFAM" id="SSF52540">
    <property type="entry name" value="P-loop containing nucleoside triphosphate hydrolases"/>
    <property type="match status" value="1"/>
</dbReference>
<name>A0A2G1W5S6_9BACT</name>
<dbReference type="EMBL" id="NIZW01000011">
    <property type="protein sequence ID" value="PHQ34361.1"/>
    <property type="molecule type" value="Genomic_DNA"/>
</dbReference>
<protein>
    <recommendedName>
        <fullName evidence="3">ATPase AAA-type core domain-containing protein</fullName>
    </recommendedName>
</protein>